<protein>
    <submittedName>
        <fullName evidence="2">SMUG2 DNA glycosylase family protein</fullName>
    </submittedName>
</protein>
<dbReference type="CDD" id="cd19375">
    <property type="entry name" value="UDG-F3-like_SMUG2"/>
    <property type="match status" value="1"/>
</dbReference>
<reference evidence="2" key="1">
    <citation type="submission" date="2024-05" db="EMBL/GenBank/DDBJ databases">
        <authorList>
            <person name="Jung D.-H."/>
        </authorList>
    </citation>
    <scope>NUCLEOTIDE SEQUENCE</scope>
    <source>
        <strain evidence="2">JA-25</strain>
    </source>
</reference>
<evidence type="ECO:0000313" key="2">
    <source>
        <dbReference type="EMBL" id="NID10947.1"/>
    </source>
</evidence>
<dbReference type="EMBL" id="WAEL01000004">
    <property type="protein sequence ID" value="NID10947.1"/>
    <property type="molecule type" value="Genomic_DNA"/>
</dbReference>
<dbReference type="InterPro" id="IPR005122">
    <property type="entry name" value="Uracil-DNA_glycosylase-like"/>
</dbReference>
<accession>A0ABX0QFX9</accession>
<dbReference type="Gene3D" id="3.40.470.10">
    <property type="entry name" value="Uracil-DNA glycosylase-like domain"/>
    <property type="match status" value="1"/>
</dbReference>
<dbReference type="InterPro" id="IPR032579">
    <property type="entry name" value="Phe_SMUG2-like"/>
</dbReference>
<dbReference type="InterPro" id="IPR036895">
    <property type="entry name" value="Uracil-DNA_glycosylase-like_sf"/>
</dbReference>
<evidence type="ECO:0000259" key="1">
    <source>
        <dbReference type="Pfam" id="PF03167"/>
    </source>
</evidence>
<keyword evidence="3" id="KW-1185">Reference proteome</keyword>
<evidence type="ECO:0000313" key="3">
    <source>
        <dbReference type="Proteomes" id="UP000606008"/>
    </source>
</evidence>
<feature type="domain" description="Uracil-DNA glycosylase-like" evidence="1">
    <location>
        <begin position="51"/>
        <end position="224"/>
    </location>
</feature>
<sequence length="234" mass="26536">MTNQNDSFASRAIQFYLDQREPDNLPPGVSAMNPYAGPVVQDIVTKFYTKFYSDQQPRVFILGINPGRFGAGVTGLSFTTPQNLARYCGIPNNLPPTPELSSRFIYKVIEAFGGVDAFYGRFFLSSLYPLALVKEGKNYNFYDDKATTKALWPVMIESLRQQQTFGCDRNTAICLGRKNEGFLKKLNDEQGFFGRIITVDHPRYILQYRSKFLEQYVDTYLQALTDCLPGSFTA</sequence>
<name>A0ABX0QFX9_9BACT</name>
<dbReference type="Pfam" id="PF03167">
    <property type="entry name" value="UDG"/>
    <property type="match status" value="1"/>
</dbReference>
<dbReference type="RefSeq" id="WP_166692104.1">
    <property type="nucleotide sequence ID" value="NZ_WAEL01000004.1"/>
</dbReference>
<proteinExistence type="predicted"/>
<gene>
    <name evidence="2" type="ORF">F7231_12275</name>
</gene>
<comment type="caution">
    <text evidence="2">The sequence shown here is derived from an EMBL/GenBank/DDBJ whole genome shotgun (WGS) entry which is preliminary data.</text>
</comment>
<organism evidence="2 3">
    <name type="scientific">Fibrivirga algicola</name>
    <dbReference type="NCBI Taxonomy" id="2950420"/>
    <lineage>
        <taxon>Bacteria</taxon>
        <taxon>Pseudomonadati</taxon>
        <taxon>Bacteroidota</taxon>
        <taxon>Cytophagia</taxon>
        <taxon>Cytophagales</taxon>
        <taxon>Spirosomataceae</taxon>
        <taxon>Fibrivirga</taxon>
    </lineage>
</organism>
<dbReference type="SUPFAM" id="SSF52141">
    <property type="entry name" value="Uracil-DNA glycosylase-like"/>
    <property type="match status" value="1"/>
</dbReference>
<dbReference type="Proteomes" id="UP000606008">
    <property type="component" value="Unassembled WGS sequence"/>
</dbReference>